<protein>
    <submittedName>
        <fullName evidence="2">Helix-turn-helix domain-containing protein</fullName>
    </submittedName>
</protein>
<sequence>MKIPTDAHFGAMVQQYRETRGWSMTEFAGKLRDAGLSNFHPTTVSRVERGERPAKLGEASVIAQVLGAALDDLVDVPMEPWEMLMAELLEYGERAETYAQWSARWGIAREEFSAEALRVASELEEMVNGSAIPDGKVDESLGLIAKYRELAPQDRIRFWHDHLSSLDADERDEFYRQSKDGRTWPA</sequence>
<organism evidence="2 3">
    <name type="scientific">Arthrobacter alpinus</name>
    <dbReference type="NCBI Taxonomy" id="656366"/>
    <lineage>
        <taxon>Bacteria</taxon>
        <taxon>Bacillati</taxon>
        <taxon>Actinomycetota</taxon>
        <taxon>Actinomycetes</taxon>
        <taxon>Micrococcales</taxon>
        <taxon>Micrococcaceae</taxon>
        <taxon>Arthrobacter</taxon>
    </lineage>
</organism>
<dbReference type="EMBL" id="FNTV01000001">
    <property type="protein sequence ID" value="SEE21333.1"/>
    <property type="molecule type" value="Genomic_DNA"/>
</dbReference>
<gene>
    <name evidence="2" type="ORF">SAMN04489740_0894</name>
</gene>
<dbReference type="Proteomes" id="UP000182725">
    <property type="component" value="Unassembled WGS sequence"/>
</dbReference>
<reference evidence="2 3" key="1">
    <citation type="submission" date="2016-10" db="EMBL/GenBank/DDBJ databases">
        <authorList>
            <person name="de Groot N.N."/>
        </authorList>
    </citation>
    <scope>NUCLEOTIDE SEQUENCE [LARGE SCALE GENOMIC DNA]</scope>
    <source>
        <strain evidence="2 3">DSM 22274</strain>
    </source>
</reference>
<evidence type="ECO:0000259" key="1">
    <source>
        <dbReference type="PROSITE" id="PS50943"/>
    </source>
</evidence>
<proteinExistence type="predicted"/>
<dbReference type="InterPro" id="IPR001387">
    <property type="entry name" value="Cro/C1-type_HTH"/>
</dbReference>
<dbReference type="SUPFAM" id="SSF47413">
    <property type="entry name" value="lambda repressor-like DNA-binding domains"/>
    <property type="match status" value="1"/>
</dbReference>
<dbReference type="SMART" id="SM00530">
    <property type="entry name" value="HTH_XRE"/>
    <property type="match status" value="1"/>
</dbReference>
<dbReference type="Gene3D" id="1.10.260.40">
    <property type="entry name" value="lambda repressor-like DNA-binding domains"/>
    <property type="match status" value="1"/>
</dbReference>
<dbReference type="AlphaFoldDB" id="A0A1H5H018"/>
<dbReference type="GO" id="GO:0003677">
    <property type="term" value="F:DNA binding"/>
    <property type="evidence" value="ECO:0007669"/>
    <property type="project" value="InterPro"/>
</dbReference>
<dbReference type="InterPro" id="IPR010982">
    <property type="entry name" value="Lambda_DNA-bd_dom_sf"/>
</dbReference>
<dbReference type="CDD" id="cd00093">
    <property type="entry name" value="HTH_XRE"/>
    <property type="match status" value="1"/>
</dbReference>
<evidence type="ECO:0000313" key="2">
    <source>
        <dbReference type="EMBL" id="SEE21333.1"/>
    </source>
</evidence>
<feature type="domain" description="HTH cro/C1-type" evidence="1">
    <location>
        <begin position="13"/>
        <end position="73"/>
    </location>
</feature>
<dbReference type="PROSITE" id="PS50943">
    <property type="entry name" value="HTH_CROC1"/>
    <property type="match status" value="1"/>
</dbReference>
<name>A0A1H5H018_9MICC</name>
<evidence type="ECO:0000313" key="3">
    <source>
        <dbReference type="Proteomes" id="UP000182725"/>
    </source>
</evidence>
<dbReference type="Pfam" id="PF13560">
    <property type="entry name" value="HTH_31"/>
    <property type="match status" value="1"/>
</dbReference>
<accession>A0A1H5H018</accession>